<keyword evidence="2" id="KW-0732">Signal</keyword>
<evidence type="ECO:0000259" key="3">
    <source>
        <dbReference type="PROSITE" id="PS51824"/>
    </source>
</evidence>
<name>A0AAV5RZK8_MAUHU</name>
<evidence type="ECO:0000256" key="1">
    <source>
        <dbReference type="SAM" id="MobiDB-lite"/>
    </source>
</evidence>
<dbReference type="PROSITE" id="PS51824">
    <property type="entry name" value="FLO11"/>
    <property type="match status" value="1"/>
</dbReference>
<dbReference type="SMART" id="SM01213">
    <property type="entry name" value="Flo11"/>
    <property type="match status" value="1"/>
</dbReference>
<feature type="compositionally biased region" description="Low complexity" evidence="1">
    <location>
        <begin position="248"/>
        <end position="274"/>
    </location>
</feature>
<feature type="compositionally biased region" description="Low complexity" evidence="1">
    <location>
        <begin position="300"/>
        <end position="315"/>
    </location>
</feature>
<keyword evidence="5" id="KW-1185">Reference proteome</keyword>
<evidence type="ECO:0000313" key="4">
    <source>
        <dbReference type="EMBL" id="GMM56038.1"/>
    </source>
</evidence>
<accession>A0AAV5RZK8</accession>
<feature type="chain" id="PRO_5043966502" evidence="2">
    <location>
        <begin position="22"/>
        <end position="676"/>
    </location>
</feature>
<feature type="compositionally biased region" description="Polar residues" evidence="1">
    <location>
        <begin position="437"/>
        <end position="461"/>
    </location>
</feature>
<feature type="compositionally biased region" description="Polar residues" evidence="1">
    <location>
        <begin position="387"/>
        <end position="400"/>
    </location>
</feature>
<dbReference type="Pfam" id="PF10182">
    <property type="entry name" value="Flo11"/>
    <property type="match status" value="1"/>
</dbReference>
<sequence>MKLSQFFLLTNLFQKLVIATATDVYNGCPTLDFTWHTNQQNIINYSMDITDINQIQDNLFNITIHVTGSQQIPLKYLYSLKVIGIDGPNNYVQLYGDNEHTYLIDNPTDFSVSFEVYATLTGCKYWMPNFEIQFKYMQGKAAQYWDTWIWGTSTFDLLTGCDNYDNQGHSQTDFPGFYWNVGLPPECIIDKDPIETLGTSSAEVTTSTLITTVETSNTEVFTTSITQSSNPDASSGIDADYRTRTEISGSSGVSDSSVEATVSSETTDVGNPVTTTSIFTSTVTVTDIVESDTTFTKHGSVSSTSLGVVSSQKSSDNAASDTQTPSTITVSTTTTYPPFSMNPSDDDKMDSVPTGWSSDRVVSTVSDPGKDELNSLTLNSEAEIVTPTPQTDVPSSTSSGMFPSTLTTVSTFSTSSDIPYQSLLSSQLTDTTSSVSEPSGHNSDVSLNSNPTDNTPSATNSQTVQGTLLTTPVVTTMTDASSTCTDDTGNPTFVTKVVSSANTEETTSSSYISLTSDSTVSNSIVTNTTTKEFDYPSSSSIIESRSVSVPQDNIPTTEIKSINSVSTTSTTILESIGHSMNSYSSHATESDSVGTSIPVTPTTASGTSINSESTHVSYTSNRVTTTVSPTSHTTILIAPQTSTSSIPQVHLFENGGSRSIGVFSWLAYAIFVLQFF</sequence>
<evidence type="ECO:0000313" key="5">
    <source>
        <dbReference type="Proteomes" id="UP001377567"/>
    </source>
</evidence>
<evidence type="ECO:0000256" key="2">
    <source>
        <dbReference type="SAM" id="SignalP"/>
    </source>
</evidence>
<reference evidence="4 5" key="1">
    <citation type="journal article" date="2023" name="Elife">
        <title>Identification of key yeast species and microbe-microbe interactions impacting larval growth of Drosophila in the wild.</title>
        <authorList>
            <person name="Mure A."/>
            <person name="Sugiura Y."/>
            <person name="Maeda R."/>
            <person name="Honda K."/>
            <person name="Sakurai N."/>
            <person name="Takahashi Y."/>
            <person name="Watada M."/>
            <person name="Katoh T."/>
            <person name="Gotoh A."/>
            <person name="Gotoh Y."/>
            <person name="Taniguchi I."/>
            <person name="Nakamura K."/>
            <person name="Hayashi T."/>
            <person name="Katayama T."/>
            <person name="Uemura T."/>
            <person name="Hattori Y."/>
        </authorList>
    </citation>
    <scope>NUCLEOTIDE SEQUENCE [LARGE SCALE GENOMIC DNA]</scope>
    <source>
        <strain evidence="4 5">KH-74</strain>
    </source>
</reference>
<feature type="compositionally biased region" description="Low complexity" evidence="1">
    <location>
        <begin position="322"/>
        <end position="339"/>
    </location>
</feature>
<dbReference type="Proteomes" id="UP001377567">
    <property type="component" value="Unassembled WGS sequence"/>
</dbReference>
<dbReference type="AlphaFoldDB" id="A0AAV5RZK8"/>
<proteinExistence type="predicted"/>
<feature type="compositionally biased region" description="Polar residues" evidence="1">
    <location>
        <begin position="354"/>
        <end position="366"/>
    </location>
</feature>
<feature type="domain" description="Flo11" evidence="3">
    <location>
        <begin position="15"/>
        <end position="189"/>
    </location>
</feature>
<feature type="signal peptide" evidence="2">
    <location>
        <begin position="1"/>
        <end position="21"/>
    </location>
</feature>
<gene>
    <name evidence="4" type="ORF">DAKH74_026540</name>
</gene>
<protein>
    <submittedName>
        <fullName evidence="4">Bsc1 protein</fullName>
    </submittedName>
</protein>
<feature type="region of interest" description="Disordered" evidence="1">
    <location>
        <begin position="297"/>
        <end position="400"/>
    </location>
</feature>
<dbReference type="EMBL" id="BTGD01000006">
    <property type="protein sequence ID" value="GMM56038.1"/>
    <property type="molecule type" value="Genomic_DNA"/>
</dbReference>
<organism evidence="4 5">
    <name type="scientific">Maudiozyma humilis</name>
    <name type="common">Sour dough yeast</name>
    <name type="synonym">Kazachstania humilis</name>
    <dbReference type="NCBI Taxonomy" id="51915"/>
    <lineage>
        <taxon>Eukaryota</taxon>
        <taxon>Fungi</taxon>
        <taxon>Dikarya</taxon>
        <taxon>Ascomycota</taxon>
        <taxon>Saccharomycotina</taxon>
        <taxon>Saccharomycetes</taxon>
        <taxon>Saccharomycetales</taxon>
        <taxon>Saccharomycetaceae</taxon>
        <taxon>Maudiozyma</taxon>
    </lineage>
</organism>
<feature type="region of interest" description="Disordered" evidence="1">
    <location>
        <begin position="429"/>
        <end position="467"/>
    </location>
</feature>
<comment type="caution">
    <text evidence="4">The sequence shown here is derived from an EMBL/GenBank/DDBJ whole genome shotgun (WGS) entry which is preliminary data.</text>
</comment>
<dbReference type="InterPro" id="IPR018789">
    <property type="entry name" value="Flo11"/>
</dbReference>
<feature type="region of interest" description="Disordered" evidence="1">
    <location>
        <begin position="247"/>
        <end position="274"/>
    </location>
</feature>